<dbReference type="GO" id="GO:0016747">
    <property type="term" value="F:acyltransferase activity, transferring groups other than amino-acyl groups"/>
    <property type="evidence" value="ECO:0007669"/>
    <property type="project" value="InterPro"/>
</dbReference>
<dbReference type="SUPFAM" id="SSF55729">
    <property type="entry name" value="Acyl-CoA N-acyltransferases (Nat)"/>
    <property type="match status" value="1"/>
</dbReference>
<dbReference type="OrthoDB" id="5525374at2"/>
<dbReference type="RefSeq" id="WP_072782921.1">
    <property type="nucleotide sequence ID" value="NZ_FRCX01000003.1"/>
</dbReference>
<dbReference type="InterPro" id="IPR050832">
    <property type="entry name" value="Bact_Acetyltransf"/>
</dbReference>
<gene>
    <name evidence="4" type="ORF">SAMN05192549_103104</name>
</gene>
<dbReference type="InterPro" id="IPR016181">
    <property type="entry name" value="Acyl_CoA_acyltransferase"/>
</dbReference>
<dbReference type="Proteomes" id="UP000184339">
    <property type="component" value="Unassembled WGS sequence"/>
</dbReference>
<accession>A0A1M7MBN9</accession>
<proteinExistence type="predicted"/>
<evidence type="ECO:0000313" key="4">
    <source>
        <dbReference type="EMBL" id="SHM88164.1"/>
    </source>
</evidence>
<name>A0A1M7MBN9_9BURK</name>
<organism evidence="4 5">
    <name type="scientific">Duganella sacchari</name>
    <dbReference type="NCBI Taxonomy" id="551987"/>
    <lineage>
        <taxon>Bacteria</taxon>
        <taxon>Pseudomonadati</taxon>
        <taxon>Pseudomonadota</taxon>
        <taxon>Betaproteobacteria</taxon>
        <taxon>Burkholderiales</taxon>
        <taxon>Oxalobacteraceae</taxon>
        <taxon>Telluria group</taxon>
        <taxon>Duganella</taxon>
    </lineage>
</organism>
<dbReference type="STRING" id="551987.SAMN05192549_103104"/>
<evidence type="ECO:0000313" key="5">
    <source>
        <dbReference type="Proteomes" id="UP000184339"/>
    </source>
</evidence>
<protein>
    <submittedName>
        <fullName evidence="4">Acetyltransferase (GNAT) domain-containing protein</fullName>
    </submittedName>
</protein>
<feature type="domain" description="N-acetyltransferase" evidence="3">
    <location>
        <begin position="3"/>
        <end position="151"/>
    </location>
</feature>
<keyword evidence="5" id="KW-1185">Reference proteome</keyword>
<dbReference type="Gene3D" id="3.40.630.30">
    <property type="match status" value="1"/>
</dbReference>
<evidence type="ECO:0000259" key="3">
    <source>
        <dbReference type="PROSITE" id="PS51186"/>
    </source>
</evidence>
<evidence type="ECO:0000256" key="2">
    <source>
        <dbReference type="ARBA" id="ARBA00023315"/>
    </source>
</evidence>
<keyword evidence="1 4" id="KW-0808">Transferase</keyword>
<dbReference type="InterPro" id="IPR000182">
    <property type="entry name" value="GNAT_dom"/>
</dbReference>
<sequence length="161" mass="18310">MHYTLRACQPQDEAFLRRVYAAVRAEEMAMIAWSAEQADAFLRMQFDAQHQHYHQHNPEADFDVIEVDGEPVGRLYVQRGAQRIHVIDIALLPAWRGRGLGTLLLQALQQQGPAVSIHVEVNNPAQSLYQRLGFKEISTSGLYRLMEWRASATAQHYGEPA</sequence>
<dbReference type="PANTHER" id="PTHR43877:SF2">
    <property type="entry name" value="AMINOALKYLPHOSPHONATE N-ACETYLTRANSFERASE-RELATED"/>
    <property type="match status" value="1"/>
</dbReference>
<dbReference type="PANTHER" id="PTHR43877">
    <property type="entry name" value="AMINOALKYLPHOSPHONATE N-ACETYLTRANSFERASE-RELATED-RELATED"/>
    <property type="match status" value="1"/>
</dbReference>
<dbReference type="PROSITE" id="PS51186">
    <property type="entry name" value="GNAT"/>
    <property type="match status" value="1"/>
</dbReference>
<dbReference type="EMBL" id="FRCX01000003">
    <property type="protein sequence ID" value="SHM88164.1"/>
    <property type="molecule type" value="Genomic_DNA"/>
</dbReference>
<reference evidence="5" key="1">
    <citation type="submission" date="2016-11" db="EMBL/GenBank/DDBJ databases">
        <authorList>
            <person name="Varghese N."/>
            <person name="Submissions S."/>
        </authorList>
    </citation>
    <scope>NUCLEOTIDE SEQUENCE [LARGE SCALE GENOMIC DNA]</scope>
    <source>
        <strain evidence="5">Sac-22</strain>
    </source>
</reference>
<dbReference type="Pfam" id="PF00583">
    <property type="entry name" value="Acetyltransf_1"/>
    <property type="match status" value="1"/>
</dbReference>
<evidence type="ECO:0000256" key="1">
    <source>
        <dbReference type="ARBA" id="ARBA00022679"/>
    </source>
</evidence>
<dbReference type="AlphaFoldDB" id="A0A1M7MBN9"/>
<keyword evidence="2" id="KW-0012">Acyltransferase</keyword>